<dbReference type="SUPFAM" id="SSF49879">
    <property type="entry name" value="SMAD/FHA domain"/>
    <property type="match status" value="1"/>
</dbReference>
<evidence type="ECO:0000256" key="1">
    <source>
        <dbReference type="ARBA" id="ARBA00022553"/>
    </source>
</evidence>
<accession>A0A6P2BW03</accession>
<sequence length="272" mass="26932">MATCPSGHASASDDFCDVCGVLIGAAPELGFDGGLGSGGAAAPDGAQAAGLTVVGGAPPGEACRQCGVTRAGQFCESCGYDFTTALAAPHSAAWTVAPAPASSVSVPPVSVPPAPASFAPAPETVAPASASGAGVPGAPVHWAAVVTADRAYFDSVLAADGPDVDTISFPAYYPQRQFPLSGTEMRIGRRSVSSGITPEIDLSVPPSDPGVSRLHAVLLRSPDGTWAVVDPGSANGTLVNGTEIPEGQAVPVRPGDLIHVGAWTAISIVSEP</sequence>
<dbReference type="InterPro" id="IPR050923">
    <property type="entry name" value="Cell_Proc_Reg/RNA_Proc"/>
</dbReference>
<dbReference type="Gene3D" id="2.60.200.20">
    <property type="match status" value="1"/>
</dbReference>
<dbReference type="SMART" id="SM00240">
    <property type="entry name" value="FHA"/>
    <property type="match status" value="1"/>
</dbReference>
<dbReference type="InterPro" id="IPR000253">
    <property type="entry name" value="FHA_dom"/>
</dbReference>
<dbReference type="AlphaFoldDB" id="A0A6P2BW03"/>
<dbReference type="CDD" id="cd00060">
    <property type="entry name" value="FHA"/>
    <property type="match status" value="1"/>
</dbReference>
<feature type="domain" description="FHA" evidence="2">
    <location>
        <begin position="185"/>
        <end position="244"/>
    </location>
</feature>
<dbReference type="InterPro" id="IPR008984">
    <property type="entry name" value="SMAD_FHA_dom_sf"/>
</dbReference>
<dbReference type="OrthoDB" id="5111283at2"/>
<keyword evidence="1" id="KW-0597">Phosphoprotein</keyword>
<dbReference type="PANTHER" id="PTHR23308">
    <property type="entry name" value="NUCLEAR INHIBITOR OF PROTEIN PHOSPHATASE-1"/>
    <property type="match status" value="1"/>
</dbReference>
<dbReference type="Proteomes" id="UP000460272">
    <property type="component" value="Unassembled WGS sequence"/>
</dbReference>
<dbReference type="RefSeq" id="WP_145855805.1">
    <property type="nucleotide sequence ID" value="NZ_RPFW01000004.1"/>
</dbReference>
<keyword evidence="4" id="KW-1185">Reference proteome</keyword>
<gene>
    <name evidence="3" type="ORF">EAS64_22645</name>
</gene>
<evidence type="ECO:0000259" key="2">
    <source>
        <dbReference type="PROSITE" id="PS50006"/>
    </source>
</evidence>
<name>A0A6P2BW03_9ACTN</name>
<organism evidence="3 4">
    <name type="scientific">Trebonia kvetii</name>
    <dbReference type="NCBI Taxonomy" id="2480626"/>
    <lineage>
        <taxon>Bacteria</taxon>
        <taxon>Bacillati</taxon>
        <taxon>Actinomycetota</taxon>
        <taxon>Actinomycetes</taxon>
        <taxon>Streptosporangiales</taxon>
        <taxon>Treboniaceae</taxon>
        <taxon>Trebonia</taxon>
    </lineage>
</organism>
<dbReference type="PROSITE" id="PS50006">
    <property type="entry name" value="FHA_DOMAIN"/>
    <property type="match status" value="1"/>
</dbReference>
<proteinExistence type="predicted"/>
<comment type="caution">
    <text evidence="3">The sequence shown here is derived from an EMBL/GenBank/DDBJ whole genome shotgun (WGS) entry which is preliminary data.</text>
</comment>
<evidence type="ECO:0000313" key="3">
    <source>
        <dbReference type="EMBL" id="TVZ03234.1"/>
    </source>
</evidence>
<evidence type="ECO:0000313" key="4">
    <source>
        <dbReference type="Proteomes" id="UP000460272"/>
    </source>
</evidence>
<protein>
    <submittedName>
        <fullName evidence="3">FHA domain-containing protein</fullName>
    </submittedName>
</protein>
<reference evidence="3 4" key="1">
    <citation type="submission" date="2018-11" db="EMBL/GenBank/DDBJ databases">
        <title>Trebonia kvetii gen.nov., sp.nov., a novel acidophilic actinobacterium, and proposal of the new actinobacterial family Treboniaceae fam. nov.</title>
        <authorList>
            <person name="Rapoport D."/>
            <person name="Sagova-Mareckova M."/>
            <person name="Sedlacek I."/>
            <person name="Provaznik J."/>
            <person name="Kralova S."/>
            <person name="Pavlinic D."/>
            <person name="Benes V."/>
            <person name="Kopecky J."/>
        </authorList>
    </citation>
    <scope>NUCLEOTIDE SEQUENCE [LARGE SCALE GENOMIC DNA]</scope>
    <source>
        <strain evidence="3 4">15Tr583</strain>
    </source>
</reference>
<dbReference type="EMBL" id="RPFW01000004">
    <property type="protein sequence ID" value="TVZ03234.1"/>
    <property type="molecule type" value="Genomic_DNA"/>
</dbReference>
<dbReference type="Pfam" id="PF00498">
    <property type="entry name" value="FHA"/>
    <property type="match status" value="1"/>
</dbReference>